<evidence type="ECO:0000313" key="2">
    <source>
        <dbReference type="Proteomes" id="UP000838756"/>
    </source>
</evidence>
<evidence type="ECO:0000313" key="1">
    <source>
        <dbReference type="EMBL" id="CAH2242668.1"/>
    </source>
</evidence>
<reference evidence="1" key="1">
    <citation type="submission" date="2022-03" db="EMBL/GenBank/DDBJ databases">
        <authorList>
            <person name="Lindestad O."/>
        </authorList>
    </citation>
    <scope>NUCLEOTIDE SEQUENCE</scope>
</reference>
<gene>
    <name evidence="1" type="primary">jg8486</name>
    <name evidence="1" type="ORF">PAEG_LOCUS18908</name>
</gene>
<comment type="caution">
    <text evidence="1">The sequence shown here is derived from an EMBL/GenBank/DDBJ whole genome shotgun (WGS) entry which is preliminary data.</text>
</comment>
<proteinExistence type="predicted"/>
<protein>
    <submittedName>
        <fullName evidence="1">Jg8486 protein</fullName>
    </submittedName>
</protein>
<name>A0A8S4RWB8_9NEOP</name>
<dbReference type="EMBL" id="CAKXAJ010025670">
    <property type="protein sequence ID" value="CAH2242668.1"/>
    <property type="molecule type" value="Genomic_DNA"/>
</dbReference>
<dbReference type="AlphaFoldDB" id="A0A8S4RWB8"/>
<dbReference type="Proteomes" id="UP000838756">
    <property type="component" value="Unassembled WGS sequence"/>
</dbReference>
<accession>A0A8S4RWB8</accession>
<organism evidence="1 2">
    <name type="scientific">Pararge aegeria aegeria</name>
    <dbReference type="NCBI Taxonomy" id="348720"/>
    <lineage>
        <taxon>Eukaryota</taxon>
        <taxon>Metazoa</taxon>
        <taxon>Ecdysozoa</taxon>
        <taxon>Arthropoda</taxon>
        <taxon>Hexapoda</taxon>
        <taxon>Insecta</taxon>
        <taxon>Pterygota</taxon>
        <taxon>Neoptera</taxon>
        <taxon>Endopterygota</taxon>
        <taxon>Lepidoptera</taxon>
        <taxon>Glossata</taxon>
        <taxon>Ditrysia</taxon>
        <taxon>Papilionoidea</taxon>
        <taxon>Nymphalidae</taxon>
        <taxon>Satyrinae</taxon>
        <taxon>Satyrini</taxon>
        <taxon>Parargina</taxon>
        <taxon>Pararge</taxon>
    </lineage>
</organism>
<keyword evidence="2" id="KW-1185">Reference proteome</keyword>
<sequence length="100" mass="11572">MQSYITRKLWPKRHRNSVHAFGYPSVRLVHLFTKFMVQAEYELIGLYPIRNAATTAYDQADGPPDDMWKAIAHEQSNTGHARSMFSASCLPVCINLRRKY</sequence>